<feature type="compositionally biased region" description="Basic and acidic residues" evidence="1">
    <location>
        <begin position="291"/>
        <end position="303"/>
    </location>
</feature>
<feature type="region of interest" description="Disordered" evidence="1">
    <location>
        <begin position="145"/>
        <end position="165"/>
    </location>
</feature>
<organism evidence="2 3">
    <name type="scientific">Parasitella parasitica</name>
    <dbReference type="NCBI Taxonomy" id="35722"/>
    <lineage>
        <taxon>Eukaryota</taxon>
        <taxon>Fungi</taxon>
        <taxon>Fungi incertae sedis</taxon>
        <taxon>Mucoromycota</taxon>
        <taxon>Mucoromycotina</taxon>
        <taxon>Mucoromycetes</taxon>
        <taxon>Mucorales</taxon>
        <taxon>Mucorineae</taxon>
        <taxon>Mucoraceae</taxon>
        <taxon>Parasitella</taxon>
    </lineage>
</organism>
<reference evidence="2 3" key="1">
    <citation type="submission" date="2014-09" db="EMBL/GenBank/DDBJ databases">
        <authorList>
            <person name="Ellenberger Sabrina"/>
        </authorList>
    </citation>
    <scope>NUCLEOTIDE SEQUENCE [LARGE SCALE GENOMIC DNA]</scope>
    <source>
        <strain evidence="2 3">CBS 412.66</strain>
    </source>
</reference>
<proteinExistence type="predicted"/>
<dbReference type="Proteomes" id="UP000054107">
    <property type="component" value="Unassembled WGS sequence"/>
</dbReference>
<dbReference type="EMBL" id="LN733713">
    <property type="protein sequence ID" value="CEP17711.1"/>
    <property type="molecule type" value="Genomic_DNA"/>
</dbReference>
<evidence type="ECO:0000256" key="1">
    <source>
        <dbReference type="SAM" id="MobiDB-lite"/>
    </source>
</evidence>
<feature type="region of interest" description="Disordered" evidence="1">
    <location>
        <begin position="272"/>
        <end position="303"/>
    </location>
</feature>
<dbReference type="AlphaFoldDB" id="A0A0B7NGN3"/>
<accession>A0A0B7NGN3</accession>
<name>A0A0B7NGN3_9FUNG</name>
<evidence type="ECO:0000313" key="2">
    <source>
        <dbReference type="EMBL" id="CEP17711.1"/>
    </source>
</evidence>
<dbReference type="OrthoDB" id="10620962at2759"/>
<evidence type="ECO:0000313" key="3">
    <source>
        <dbReference type="Proteomes" id="UP000054107"/>
    </source>
</evidence>
<sequence>MSNDTVNNILNNDTVIPMDPMPSIWGSSENNRSGDFFTQFLLNSQTSSSSLVNNSKLDKLIQKAEQMSKAIHEIKQVVAANGLVSYQRSKSFSINGQSSEQHVQSLFDDIVNNQAKLAQIIASAKSNRGLRTLFKEADHTGIRYPSIEEKNEGIQHDQQDQREGDDLSRYESTYSLITLFCKSVYARKSHDFRFDDLSKEEKEEVGFLVEHIVLQTLGTGGCLPLHLAKDSWAVTHLLSVALRNEGMRKANVLFKRGEASSTASDVRLLSSYERNSQEENESSLTDVVSDDSTRSPEDGKGTQ</sequence>
<keyword evidence="3" id="KW-1185">Reference proteome</keyword>
<gene>
    <name evidence="2" type="primary">PARPA_12009.1 scaffold 44747</name>
</gene>
<protein>
    <submittedName>
        <fullName evidence="2">Uncharacterized protein</fullName>
    </submittedName>
</protein>